<dbReference type="Proteomes" id="UP000240957">
    <property type="component" value="Unassembled WGS sequence"/>
</dbReference>
<dbReference type="InterPro" id="IPR011990">
    <property type="entry name" value="TPR-like_helical_dom_sf"/>
</dbReference>
<evidence type="ECO:0000313" key="3">
    <source>
        <dbReference type="EMBL" id="MFC2994349.1"/>
    </source>
</evidence>
<comment type="caution">
    <text evidence="4">The sequence shown here is derived from an EMBL/GenBank/DDBJ whole genome shotgun (WGS) entry which is preliminary data.</text>
</comment>
<feature type="chain" id="PRO_5016605946" evidence="2">
    <location>
        <begin position="22"/>
        <end position="452"/>
    </location>
</feature>
<dbReference type="EMBL" id="PYIX02000005">
    <property type="protein sequence ID" value="RFC84673.1"/>
    <property type="molecule type" value="Genomic_DNA"/>
</dbReference>
<organism evidence="4 5">
    <name type="scientific">Acinetobacter sichuanensis</name>
    <dbReference type="NCBI Taxonomy" id="2136183"/>
    <lineage>
        <taxon>Bacteria</taxon>
        <taxon>Pseudomonadati</taxon>
        <taxon>Pseudomonadota</taxon>
        <taxon>Gammaproteobacteria</taxon>
        <taxon>Moraxellales</taxon>
        <taxon>Moraxellaceae</taxon>
        <taxon>Acinetobacter</taxon>
    </lineage>
</organism>
<name>A0A371YT79_9GAMM</name>
<dbReference type="PROSITE" id="PS50005">
    <property type="entry name" value="TPR"/>
    <property type="match status" value="1"/>
</dbReference>
<dbReference type="Proteomes" id="UP001595455">
    <property type="component" value="Unassembled WGS sequence"/>
</dbReference>
<feature type="signal peptide" evidence="2">
    <location>
        <begin position="1"/>
        <end position="21"/>
    </location>
</feature>
<evidence type="ECO:0000313" key="5">
    <source>
        <dbReference type="Proteomes" id="UP000240957"/>
    </source>
</evidence>
<dbReference type="EMBL" id="JBHRSF010000006">
    <property type="protein sequence ID" value="MFC2994349.1"/>
    <property type="molecule type" value="Genomic_DNA"/>
</dbReference>
<feature type="repeat" description="TPR" evidence="1">
    <location>
        <begin position="210"/>
        <end position="243"/>
    </location>
</feature>
<reference evidence="3" key="4">
    <citation type="submission" date="2024-09" db="EMBL/GenBank/DDBJ databases">
        <authorList>
            <person name="Sun Q."/>
            <person name="Mori K."/>
        </authorList>
    </citation>
    <scope>NUCLEOTIDE SEQUENCE</scope>
    <source>
        <strain evidence="3">KCTC 62575</strain>
    </source>
</reference>
<keyword evidence="1" id="KW-0802">TPR repeat</keyword>
<gene>
    <name evidence="3" type="ORF">ACFODO_03495</name>
    <name evidence="4" type="ORF">C9E89_005360</name>
</gene>
<sequence length="452" mass="50239">MKRLNNKFLVILLAVSVNSQAGIFGNYEDEGSAFRSSLNATMPTAFATNIDKKMDSKDAILYHLEKARILQVNQQYEESSQLYKKAFELLDKQNNRATVSASRLGFKALSMLSNDSIVPYHVPPYEQVLAHISQAKNYIQLNNAEAASVEMRVAQRIQREIEIEHEKELQKKSEKEKAKQENPQAVNNLDEAFAGLDPIAGRIKNTYQNAYAFYMAANLWEALGEYNDALVDYKKAYELQADSNIAKDVQRLDRMTSKNKDTVPVVVFIEQGIVPKKIENKLAIPVPNGIVNIAFATYEPSTYTIPKSLNVRLGDRTTQQSFVLNDIGALAVKELKERTVGNVSGQIVRATTKFVAQQQLGQHLGALGQLAGNLMNVATERADLRAWSTLPSNTQIARFEVKPGTHHLQISGNGTVSDTIQVNATANQTVFVYVNDVNNKISTSVSAINHSF</sequence>
<evidence type="ECO:0000313" key="6">
    <source>
        <dbReference type="Proteomes" id="UP001595455"/>
    </source>
</evidence>
<dbReference type="Gene3D" id="1.25.40.10">
    <property type="entry name" value="Tetratricopeptide repeat domain"/>
    <property type="match status" value="1"/>
</dbReference>
<dbReference type="SUPFAM" id="SSF48452">
    <property type="entry name" value="TPR-like"/>
    <property type="match status" value="1"/>
</dbReference>
<reference evidence="6" key="3">
    <citation type="journal article" date="2019" name="Int. J. Syst. Evol. Microbiol.">
        <title>The Global Catalogue of Microorganisms (GCM) 10K type strain sequencing project: providing services to taxonomists for standard genome sequencing and annotation.</title>
        <authorList>
            <consortium name="The Broad Institute Genomics Platform"/>
            <consortium name="The Broad Institute Genome Sequencing Center for Infectious Disease"/>
            <person name="Wu L."/>
            <person name="Ma J."/>
        </authorList>
    </citation>
    <scope>NUCLEOTIDE SEQUENCE [LARGE SCALE GENOMIC DNA]</scope>
    <source>
        <strain evidence="6">KCTC 62575</strain>
    </source>
</reference>
<protein>
    <submittedName>
        <fullName evidence="3">COG3014 family protein</fullName>
    </submittedName>
</protein>
<evidence type="ECO:0000256" key="2">
    <source>
        <dbReference type="SAM" id="SignalP"/>
    </source>
</evidence>
<reference evidence="3" key="1">
    <citation type="journal article" date="2014" name="Int. J. Syst. Evol. Microbiol.">
        <title>Complete genome of a new Firmicutes species belonging to the dominant human colonic microbiota ('Ruminococcus bicirculans') reveals two chromosomes and a selective capacity to utilize plant glucans.</title>
        <authorList>
            <consortium name="NISC Comparative Sequencing Program"/>
            <person name="Wegmann U."/>
            <person name="Louis P."/>
            <person name="Goesmann A."/>
            <person name="Henrissat B."/>
            <person name="Duncan S.H."/>
            <person name="Flint H.J."/>
        </authorList>
    </citation>
    <scope>NUCLEOTIDE SEQUENCE</scope>
    <source>
        <strain evidence="3">KCTC 62575</strain>
    </source>
</reference>
<dbReference type="InterPro" id="IPR019734">
    <property type="entry name" value="TPR_rpt"/>
</dbReference>
<evidence type="ECO:0000256" key="1">
    <source>
        <dbReference type="PROSITE-ProRule" id="PRU00339"/>
    </source>
</evidence>
<dbReference type="AlphaFoldDB" id="A0A371YT79"/>
<dbReference type="OrthoDB" id="9769023at2"/>
<dbReference type="RefSeq" id="WP_107007152.1">
    <property type="nucleotide sequence ID" value="NZ_JBHRSF010000006.1"/>
</dbReference>
<reference evidence="4 5" key="2">
    <citation type="submission" date="2018-08" db="EMBL/GenBank/DDBJ databases">
        <title>The draft genome of Acinetobacter sichuanensis strain WCHAc060041.</title>
        <authorList>
            <person name="Qin J."/>
            <person name="Feng Y."/>
            <person name="Zong Z."/>
        </authorList>
    </citation>
    <scope>NUCLEOTIDE SEQUENCE [LARGE SCALE GENOMIC DNA]</scope>
    <source>
        <strain evidence="4 5">WCHAc060041</strain>
    </source>
</reference>
<evidence type="ECO:0000313" key="4">
    <source>
        <dbReference type="EMBL" id="RFC84673.1"/>
    </source>
</evidence>
<proteinExistence type="predicted"/>
<dbReference type="SMART" id="SM00028">
    <property type="entry name" value="TPR"/>
    <property type="match status" value="2"/>
</dbReference>
<keyword evidence="2" id="KW-0732">Signal</keyword>
<keyword evidence="6" id="KW-1185">Reference proteome</keyword>
<accession>A0A371YT79</accession>